<dbReference type="SMR" id="Q7SA99"/>
<dbReference type="InParanoid" id="Q7SA99"/>
<keyword evidence="4" id="KW-0378">Hydrolase</keyword>
<feature type="compositionally biased region" description="Low complexity" evidence="2">
    <location>
        <begin position="53"/>
        <end position="68"/>
    </location>
</feature>
<dbReference type="RefSeq" id="XP_962594.2">
    <property type="nucleotide sequence ID" value="XM_957501.3"/>
</dbReference>
<evidence type="ECO:0000259" key="3">
    <source>
        <dbReference type="Pfam" id="PF00561"/>
    </source>
</evidence>
<feature type="domain" description="AB hydrolase-1" evidence="3">
    <location>
        <begin position="183"/>
        <end position="560"/>
    </location>
</feature>
<dbReference type="HOGENOM" id="CLU_017361_3_0_1"/>
<dbReference type="KEGG" id="ncr:NCU06332"/>
<dbReference type="Gene3D" id="3.40.50.1820">
    <property type="entry name" value="alpha/beta hydrolase"/>
    <property type="match status" value="1"/>
</dbReference>
<dbReference type="EMBL" id="CM002239">
    <property type="protein sequence ID" value="EAA33358.2"/>
    <property type="molecule type" value="Genomic_DNA"/>
</dbReference>
<dbReference type="GeneID" id="3878701"/>
<feature type="compositionally biased region" description="Polar residues" evidence="2">
    <location>
        <begin position="69"/>
        <end position="79"/>
    </location>
</feature>
<dbReference type="GO" id="GO:0006654">
    <property type="term" value="P:phosphatidic acid biosynthetic process"/>
    <property type="evidence" value="ECO:0000318"/>
    <property type="project" value="GO_Central"/>
</dbReference>
<feature type="compositionally biased region" description="Low complexity" evidence="2">
    <location>
        <begin position="25"/>
        <end position="36"/>
    </location>
</feature>
<dbReference type="PANTHER" id="PTHR42886">
    <property type="entry name" value="RE40534P-RELATED"/>
    <property type="match status" value="1"/>
</dbReference>
<dbReference type="Proteomes" id="UP000001805">
    <property type="component" value="Chromosome 4, Linkage Group IV"/>
</dbReference>
<dbReference type="Pfam" id="PF00561">
    <property type="entry name" value="Abhydrolase_1"/>
    <property type="match status" value="1"/>
</dbReference>
<dbReference type="PANTHER" id="PTHR42886:SF29">
    <property type="entry name" value="PUMMELIG, ISOFORM A"/>
    <property type="match status" value="1"/>
</dbReference>
<dbReference type="InterPro" id="IPR029058">
    <property type="entry name" value="AB_hydrolase_fold"/>
</dbReference>
<evidence type="ECO:0000256" key="2">
    <source>
        <dbReference type="SAM" id="MobiDB-lite"/>
    </source>
</evidence>
<proteinExistence type="inferred from homology"/>
<dbReference type="FunCoup" id="Q7SA99">
    <property type="interactions" value="138"/>
</dbReference>
<dbReference type="OrthoDB" id="7457040at2759"/>
<feature type="region of interest" description="Disordered" evidence="2">
    <location>
        <begin position="336"/>
        <end position="376"/>
    </location>
</feature>
<comment type="similarity">
    <text evidence="1">Belongs to the peptidase S33 family. ABHD4/ABHD5 subfamily.</text>
</comment>
<dbReference type="STRING" id="367110.Q7SA99"/>
<dbReference type="GO" id="GO:0055088">
    <property type="term" value="P:lipid homeostasis"/>
    <property type="evidence" value="ECO:0000318"/>
    <property type="project" value="GO_Central"/>
</dbReference>
<dbReference type="InterPro" id="IPR000073">
    <property type="entry name" value="AB_hydrolase_1"/>
</dbReference>
<evidence type="ECO:0000313" key="5">
    <source>
        <dbReference type="Proteomes" id="UP000001805"/>
    </source>
</evidence>
<dbReference type="GO" id="GO:0042171">
    <property type="term" value="F:lysophosphatidic acid acyltransferase activity"/>
    <property type="evidence" value="ECO:0000318"/>
    <property type="project" value="GO_Central"/>
</dbReference>
<dbReference type="ESTHER" id="neucr-NCU06332.1">
    <property type="family name" value="CGI-58_ABHD5_ABHD4"/>
</dbReference>
<feature type="region of interest" description="Disordered" evidence="2">
    <location>
        <begin position="23"/>
        <end position="88"/>
    </location>
</feature>
<dbReference type="SUPFAM" id="SSF53474">
    <property type="entry name" value="alpha/beta-Hydrolases"/>
    <property type="match status" value="1"/>
</dbReference>
<protein>
    <submittedName>
        <fullName evidence="4">Alpha/beta hydrolase</fullName>
    </submittedName>
</protein>
<accession>Q7SA99</accession>
<dbReference type="GO" id="GO:0005743">
    <property type="term" value="C:mitochondrial inner membrane"/>
    <property type="evidence" value="ECO:0000318"/>
    <property type="project" value="GO_Central"/>
</dbReference>
<dbReference type="AlphaFoldDB" id="Q7SA99"/>
<dbReference type="VEuPathDB" id="FungiDB:NCU06332"/>
<dbReference type="PaxDb" id="5141-EFNCRP00000006112"/>
<keyword evidence="5" id="KW-1185">Reference proteome</keyword>
<sequence>MLKTYPTAISLPKRLKLASAVGRFNSTNSPSSSDPTYTESGYRQYRRQQRPASTTTTPSSTMSASDTTLPPSSSRATQTKAEKDSKARGAGSAFFPLGYKEAAQQWWSSVTARQAERNVLSFIPFLREATADNASTASQLSDLANADPFGHRVWRQTMVPLSGKDRALNEFSIERVGEQVDDTLVMLHGYGAGLGFFYKNYEPLSRVPGWKLYSLDMLGMGNSARPPFKIHAKDQQGKIREAEAWFIDALEEWRKARKIERFTLMGHSLGGYLAVSYALKYPGRLNKLILASPAGIPEDPWAVNAAMPEPEESAYGNEFTQDQESIVNRETPEGGANTAFIQADPKDKKAVASSAGKPNNNNNNGTNTKKDTAPPRRPIPGWISWLWDANVSPFSIVRMTGPLGPRFVSGWTSRRFNHLPPDEKEALHTYSYSLFRQKGSGEYVLPYLLAPGAFARSPVINRIQDVGRQIIAQPPSSGSTPEQPAAAPVREAGFPIVFLYGENDWMDVAGGYAAEEKIRKRVEQALTDQTRTEEERKRENGSAKVVVIRRAGHHLYIDNPDEFNEVVMKELEETKEWGRRMRAEGLLPPMPVEK</sequence>
<dbReference type="GO" id="GO:0004623">
    <property type="term" value="F:phospholipase A2 activity"/>
    <property type="evidence" value="ECO:0000318"/>
    <property type="project" value="GO_Central"/>
</dbReference>
<organism evidence="4 5">
    <name type="scientific">Neurospora crassa (strain ATCC 24698 / 74-OR23-1A / CBS 708.71 / DSM 1257 / FGSC 987)</name>
    <dbReference type="NCBI Taxonomy" id="367110"/>
    <lineage>
        <taxon>Eukaryota</taxon>
        <taxon>Fungi</taxon>
        <taxon>Dikarya</taxon>
        <taxon>Ascomycota</taxon>
        <taxon>Pezizomycotina</taxon>
        <taxon>Sordariomycetes</taxon>
        <taxon>Sordariomycetidae</taxon>
        <taxon>Sordariales</taxon>
        <taxon>Sordariaceae</taxon>
        <taxon>Neurospora</taxon>
    </lineage>
</organism>
<evidence type="ECO:0000256" key="1">
    <source>
        <dbReference type="ARBA" id="ARBA00038097"/>
    </source>
</evidence>
<name>Q7SA99_NEUCR</name>
<evidence type="ECO:0000313" key="4">
    <source>
        <dbReference type="EMBL" id="EAA33358.2"/>
    </source>
</evidence>
<gene>
    <name evidence="4" type="ORF">NCU06332</name>
</gene>
<reference evidence="4 5" key="1">
    <citation type="journal article" date="2003" name="Nature">
        <title>The genome sequence of the filamentous fungus Neurospora crassa.</title>
        <authorList>
            <person name="Galagan J.E."/>
            <person name="Calvo S.E."/>
            <person name="Borkovich K.A."/>
            <person name="Selker E.U."/>
            <person name="Read N.D."/>
            <person name="Jaffe D."/>
            <person name="FitzHugh W."/>
            <person name="Ma L.J."/>
            <person name="Smirnov S."/>
            <person name="Purcell S."/>
            <person name="Rehman B."/>
            <person name="Elkins T."/>
            <person name="Engels R."/>
            <person name="Wang S."/>
            <person name="Nielsen C.B."/>
            <person name="Butler J."/>
            <person name="Endrizzi M."/>
            <person name="Qui D."/>
            <person name="Ianakiev P."/>
            <person name="Bell-Pedersen D."/>
            <person name="Nelson M.A."/>
            <person name="Werner-Washburne M."/>
            <person name="Selitrennikoff C.P."/>
            <person name="Kinsey J.A."/>
            <person name="Braun E.L."/>
            <person name="Zelter A."/>
            <person name="Schulte U."/>
            <person name="Kothe G.O."/>
            <person name="Jedd G."/>
            <person name="Mewes W."/>
            <person name="Staben C."/>
            <person name="Marcotte E."/>
            <person name="Greenberg D."/>
            <person name="Roy A."/>
            <person name="Foley K."/>
            <person name="Naylor J."/>
            <person name="Stange-Thomann N."/>
            <person name="Barrett R."/>
            <person name="Gnerre S."/>
            <person name="Kamal M."/>
            <person name="Kamvysselis M."/>
            <person name="Mauceli E."/>
            <person name="Bielke C."/>
            <person name="Rudd S."/>
            <person name="Frishman D."/>
            <person name="Krystofova S."/>
            <person name="Rasmussen C."/>
            <person name="Metzenberg R.L."/>
            <person name="Perkins D.D."/>
            <person name="Kroken S."/>
            <person name="Cogoni C."/>
            <person name="Macino G."/>
            <person name="Catcheside D."/>
            <person name="Li W."/>
            <person name="Pratt R.J."/>
            <person name="Osmani S.A."/>
            <person name="DeSouza C.P."/>
            <person name="Glass L."/>
            <person name="Orbach M.J."/>
            <person name="Berglund J.A."/>
            <person name="Voelker R."/>
            <person name="Yarden O."/>
            <person name="Plamann M."/>
            <person name="Seiler S."/>
            <person name="Dunlap J."/>
            <person name="Radford A."/>
            <person name="Aramayo R."/>
            <person name="Natvig D.O."/>
            <person name="Alex L.A."/>
            <person name="Mannhaupt G."/>
            <person name="Ebbole D.J."/>
            <person name="Freitag M."/>
            <person name="Paulsen I."/>
            <person name="Sachs M.S."/>
            <person name="Lander E.S."/>
            <person name="Nusbaum C."/>
            <person name="Birren B."/>
        </authorList>
    </citation>
    <scope>NUCLEOTIDE SEQUENCE [LARGE SCALE GENOMIC DNA]</scope>
    <source>
        <strain evidence="5">ATCC 24698 / 74-OR23-1A / CBS 708.71 / DSM 1257 / FGSC 987</strain>
    </source>
</reference>